<dbReference type="STRING" id="1121485.GCA_000426485_00327"/>
<protein>
    <submittedName>
        <fullName evidence="3">Tetratricopeptide repeat protein</fullName>
    </submittedName>
</protein>
<name>A0A4Y8LDL9_9BACT</name>
<accession>A0A4Y8LDL9</accession>
<dbReference type="Proteomes" id="UP000297861">
    <property type="component" value="Unassembled WGS sequence"/>
</dbReference>
<dbReference type="Pfam" id="PF13432">
    <property type="entry name" value="TPR_16"/>
    <property type="match status" value="2"/>
</dbReference>
<sequence>MKKKYLLGAFLGLLLSTPIFAQSNLGADYLKTGELKVAKEIFEKQVSQSPAEAYYYLGEVAYKEGKLDEAKANYEKGLAASADFVLNNVGLGKLLLKSSPKDAEDQFSIALKKNKKDVSVLVAIAEAYYANNMADKGASKLADARKADKKSPLIYILEGDLKAKSNVGEAAGSYAQAYNFDPTCSVAYIKSAQVYESVNPTLAVEMLQKAIEINPNYTLAYKMLGSIYSHNGQYADAIEAYKKYFAQGAYDVSDLTRYAAALYFTKQYDEAKKLINEGISKEPNNFVLNRLLMYSYLQSKDYTAGLTVGDKFFSLDKGDSQYIVQDYMTYGELLSKNNQMDKALLQYEEAVKLDPSKSSVYKEIAQACVDANQYADAAKYLQEYVDKSDSSVVEATDFFNIGRYSYIAGTAAQKDTADSEAPAKSKALLVQSDKAFGTVSERIPDSYLGYFWRARANAALDPQTILGLAKPYYEKVIEIVTSKDDGSNNNELVEAYRYLSYYYYLSFEKSKSAEDKEHVRSYSEKILALDPENGVAKQLLEAVKQ</sequence>
<dbReference type="RefSeq" id="WP_026627626.1">
    <property type="nucleotide sequence ID" value="NZ_AP028867.1"/>
</dbReference>
<feature type="signal peptide" evidence="2">
    <location>
        <begin position="1"/>
        <end position="21"/>
    </location>
</feature>
<evidence type="ECO:0000313" key="3">
    <source>
        <dbReference type="EMBL" id="TFD99140.1"/>
    </source>
</evidence>
<dbReference type="Pfam" id="PF13431">
    <property type="entry name" value="TPR_17"/>
    <property type="match status" value="1"/>
</dbReference>
<evidence type="ECO:0000256" key="1">
    <source>
        <dbReference type="PROSITE-ProRule" id="PRU00339"/>
    </source>
</evidence>
<gene>
    <name evidence="3" type="ORF">E2605_03430</name>
</gene>
<dbReference type="SMART" id="SM00028">
    <property type="entry name" value="TPR"/>
    <property type="match status" value="6"/>
</dbReference>
<keyword evidence="1" id="KW-0802">TPR repeat</keyword>
<dbReference type="AlphaFoldDB" id="A0A4Y8LDL9"/>
<dbReference type="EMBL" id="SOML01000001">
    <property type="protein sequence ID" value="TFD99140.1"/>
    <property type="molecule type" value="Genomic_DNA"/>
</dbReference>
<organism evidence="3 4">
    <name type="scientific">Dysgonomonas capnocytophagoides</name>
    <dbReference type="NCBI Taxonomy" id="45254"/>
    <lineage>
        <taxon>Bacteria</taxon>
        <taxon>Pseudomonadati</taxon>
        <taxon>Bacteroidota</taxon>
        <taxon>Bacteroidia</taxon>
        <taxon>Bacteroidales</taxon>
        <taxon>Dysgonomonadaceae</taxon>
        <taxon>Dysgonomonas</taxon>
    </lineage>
</organism>
<dbReference type="InterPro" id="IPR011990">
    <property type="entry name" value="TPR-like_helical_dom_sf"/>
</dbReference>
<feature type="repeat" description="TPR" evidence="1">
    <location>
        <begin position="218"/>
        <end position="251"/>
    </location>
</feature>
<comment type="caution">
    <text evidence="3">The sequence shown here is derived from an EMBL/GenBank/DDBJ whole genome shotgun (WGS) entry which is preliminary data.</text>
</comment>
<dbReference type="SUPFAM" id="SSF48452">
    <property type="entry name" value="TPR-like"/>
    <property type="match status" value="2"/>
</dbReference>
<proteinExistence type="predicted"/>
<dbReference type="OrthoDB" id="638548at2"/>
<reference evidence="3 4" key="1">
    <citation type="submission" date="2019-03" db="EMBL/GenBank/DDBJ databases">
        <title>San Antonio Military Medical Center submission to MRSN (WRAIR), pending publication.</title>
        <authorList>
            <person name="Blyth D.M."/>
            <person name="Mccarthy S.L."/>
            <person name="Schall S.E."/>
            <person name="Stam J.A."/>
            <person name="Ong A.C."/>
            <person name="Mcgann P.T."/>
        </authorList>
    </citation>
    <scope>NUCLEOTIDE SEQUENCE [LARGE SCALE GENOMIC DNA]</scope>
    <source>
        <strain evidence="3 4">MRSN571793</strain>
    </source>
</reference>
<dbReference type="PANTHER" id="PTHR12558">
    <property type="entry name" value="CELL DIVISION CYCLE 16,23,27"/>
    <property type="match status" value="1"/>
</dbReference>
<dbReference type="PANTHER" id="PTHR12558:SF13">
    <property type="entry name" value="CELL DIVISION CYCLE PROTEIN 27 HOMOLOG"/>
    <property type="match status" value="1"/>
</dbReference>
<feature type="repeat" description="TPR" evidence="1">
    <location>
        <begin position="51"/>
        <end position="84"/>
    </location>
</feature>
<evidence type="ECO:0000256" key="2">
    <source>
        <dbReference type="SAM" id="SignalP"/>
    </source>
</evidence>
<feature type="repeat" description="TPR" evidence="1">
    <location>
        <begin position="324"/>
        <end position="357"/>
    </location>
</feature>
<keyword evidence="4" id="KW-1185">Reference proteome</keyword>
<dbReference type="InterPro" id="IPR019734">
    <property type="entry name" value="TPR_rpt"/>
</dbReference>
<evidence type="ECO:0000313" key="4">
    <source>
        <dbReference type="Proteomes" id="UP000297861"/>
    </source>
</evidence>
<dbReference type="Gene3D" id="1.25.40.10">
    <property type="entry name" value="Tetratricopeptide repeat domain"/>
    <property type="match status" value="3"/>
</dbReference>
<feature type="chain" id="PRO_5021483510" evidence="2">
    <location>
        <begin position="22"/>
        <end position="545"/>
    </location>
</feature>
<keyword evidence="2" id="KW-0732">Signal</keyword>
<dbReference type="PROSITE" id="PS50005">
    <property type="entry name" value="TPR"/>
    <property type="match status" value="3"/>
</dbReference>